<feature type="chain" id="PRO_5022930395" description="Ethylene receptor 1-like N-terminal domain-containing protein" evidence="6">
    <location>
        <begin position="22"/>
        <end position="230"/>
    </location>
</feature>
<dbReference type="InterPro" id="IPR011006">
    <property type="entry name" value="CheY-like_superfamily"/>
</dbReference>
<dbReference type="GO" id="GO:0016740">
    <property type="term" value="F:transferase activity"/>
    <property type="evidence" value="ECO:0007669"/>
    <property type="project" value="UniProtKB-KW"/>
</dbReference>
<evidence type="ECO:0000256" key="6">
    <source>
        <dbReference type="SAM" id="SignalP"/>
    </source>
</evidence>
<dbReference type="GO" id="GO:0038199">
    <property type="term" value="F:ethylene receptor activity"/>
    <property type="evidence" value="ECO:0007669"/>
    <property type="project" value="TreeGrafter"/>
</dbReference>
<gene>
    <name evidence="8" type="ORF">Enr8_05050</name>
</gene>
<dbReference type="Proteomes" id="UP000318878">
    <property type="component" value="Unassembled WGS sequence"/>
</dbReference>
<keyword evidence="2" id="KW-0479">Metal-binding</keyword>
<dbReference type="OrthoDB" id="231918at2"/>
<feature type="domain" description="Ethylene receptor 1-like N-terminal" evidence="7">
    <location>
        <begin position="79"/>
        <end position="172"/>
    </location>
</feature>
<keyword evidence="5" id="KW-0812">Transmembrane</keyword>
<dbReference type="Pfam" id="PF25487">
    <property type="entry name" value="ETR1_N"/>
    <property type="match status" value="1"/>
</dbReference>
<dbReference type="GO" id="GO:0051740">
    <property type="term" value="F:ethylene binding"/>
    <property type="evidence" value="ECO:0007669"/>
    <property type="project" value="TreeGrafter"/>
</dbReference>
<keyword evidence="5" id="KW-1133">Transmembrane helix</keyword>
<dbReference type="PANTHER" id="PTHR24423:SF633">
    <property type="entry name" value="ETHYLENE RECEPTOR 2"/>
    <property type="match status" value="1"/>
</dbReference>
<dbReference type="Gene3D" id="3.40.50.2300">
    <property type="match status" value="1"/>
</dbReference>
<evidence type="ECO:0000259" key="7">
    <source>
        <dbReference type="Pfam" id="PF25487"/>
    </source>
</evidence>
<feature type="signal peptide" evidence="6">
    <location>
        <begin position="1"/>
        <end position="21"/>
    </location>
</feature>
<keyword evidence="3" id="KW-0547">Nucleotide-binding</keyword>
<evidence type="ECO:0000313" key="8">
    <source>
        <dbReference type="EMBL" id="TWT38811.1"/>
    </source>
</evidence>
<feature type="transmembrane region" description="Helical" evidence="5">
    <location>
        <begin position="146"/>
        <end position="165"/>
    </location>
</feature>
<dbReference type="PANTHER" id="PTHR24423">
    <property type="entry name" value="TWO-COMPONENT SENSOR HISTIDINE KINASE"/>
    <property type="match status" value="1"/>
</dbReference>
<name>A0A5C5VL92_9BACT</name>
<protein>
    <recommendedName>
        <fullName evidence="7">Ethylene receptor 1-like N-terminal domain-containing protein</fullName>
    </recommendedName>
</protein>
<dbReference type="RefSeq" id="WP_146429037.1">
    <property type="nucleotide sequence ID" value="NZ_SJPF01000001.1"/>
</dbReference>
<feature type="transmembrane region" description="Helical" evidence="5">
    <location>
        <begin position="78"/>
        <end position="103"/>
    </location>
</feature>
<keyword evidence="4" id="KW-0067">ATP-binding</keyword>
<keyword evidence="6" id="KW-0732">Signal</keyword>
<proteinExistence type="predicted"/>
<evidence type="ECO:0000256" key="5">
    <source>
        <dbReference type="SAM" id="Phobius"/>
    </source>
</evidence>
<dbReference type="AlphaFoldDB" id="A0A5C5VL92"/>
<evidence type="ECO:0000256" key="4">
    <source>
        <dbReference type="ARBA" id="ARBA00022840"/>
    </source>
</evidence>
<keyword evidence="5" id="KW-0472">Membrane</keyword>
<comment type="caution">
    <text evidence="8">The sequence shown here is derived from an EMBL/GenBank/DDBJ whole genome shotgun (WGS) entry which is preliminary data.</text>
</comment>
<dbReference type="GO" id="GO:0005524">
    <property type="term" value="F:ATP binding"/>
    <property type="evidence" value="ECO:0007669"/>
    <property type="project" value="UniProtKB-KW"/>
</dbReference>
<evidence type="ECO:0000256" key="1">
    <source>
        <dbReference type="ARBA" id="ARBA00022679"/>
    </source>
</evidence>
<reference evidence="8 9" key="1">
    <citation type="submission" date="2019-02" db="EMBL/GenBank/DDBJ databases">
        <title>Deep-cultivation of Planctomycetes and their phenomic and genomic characterization uncovers novel biology.</title>
        <authorList>
            <person name="Wiegand S."/>
            <person name="Jogler M."/>
            <person name="Boedeker C."/>
            <person name="Pinto D."/>
            <person name="Vollmers J."/>
            <person name="Rivas-Marin E."/>
            <person name="Kohn T."/>
            <person name="Peeters S.H."/>
            <person name="Heuer A."/>
            <person name="Rast P."/>
            <person name="Oberbeckmann S."/>
            <person name="Bunk B."/>
            <person name="Jeske O."/>
            <person name="Meyerdierks A."/>
            <person name="Storesund J.E."/>
            <person name="Kallscheuer N."/>
            <person name="Luecker S."/>
            <person name="Lage O.M."/>
            <person name="Pohl T."/>
            <person name="Merkel B.J."/>
            <person name="Hornburger P."/>
            <person name="Mueller R.-W."/>
            <person name="Bruemmer F."/>
            <person name="Labrenz M."/>
            <person name="Spormann A.M."/>
            <person name="Op Den Camp H."/>
            <person name="Overmann J."/>
            <person name="Amann R."/>
            <person name="Jetten M.S.M."/>
            <person name="Mascher T."/>
            <person name="Medema M.H."/>
            <person name="Devos D.P."/>
            <person name="Kaster A.-K."/>
            <person name="Ovreas L."/>
            <person name="Rohde M."/>
            <person name="Galperin M.Y."/>
            <person name="Jogler C."/>
        </authorList>
    </citation>
    <scope>NUCLEOTIDE SEQUENCE [LARGE SCALE GENOMIC DNA]</scope>
    <source>
        <strain evidence="8 9">Enr8</strain>
    </source>
</reference>
<sequence precursor="true">MNSLVRIFAWTLFLAICLAQGAPSWSAEPEPASCCAKPSSDANREFQADTFSRFFTKLFDGSDYPARWYCGNWTLETGWLHVISDIAIFGAYFTIPVVLLCFLRQRPDIPFPKIIWLFAAFIFACGFGHLVEAGISWWPVYRFSGLIKALTAAISWATVLVLIRLTPEVLKLPSMAILGQQLQIANHRLDGALEAGCSGYLTKPLGREELLRTVAVALHEYREQQAEYKS</sequence>
<accession>A0A5C5VL92</accession>
<dbReference type="InterPro" id="IPR058544">
    <property type="entry name" value="ETR1_N"/>
</dbReference>
<keyword evidence="9" id="KW-1185">Reference proteome</keyword>
<dbReference type="GO" id="GO:0046872">
    <property type="term" value="F:metal ion binding"/>
    <property type="evidence" value="ECO:0007669"/>
    <property type="project" value="UniProtKB-KW"/>
</dbReference>
<keyword evidence="1" id="KW-0808">Transferase</keyword>
<evidence type="ECO:0000256" key="2">
    <source>
        <dbReference type="ARBA" id="ARBA00022723"/>
    </source>
</evidence>
<organism evidence="8 9">
    <name type="scientific">Blastopirellula retiformator</name>
    <dbReference type="NCBI Taxonomy" id="2527970"/>
    <lineage>
        <taxon>Bacteria</taxon>
        <taxon>Pseudomonadati</taxon>
        <taxon>Planctomycetota</taxon>
        <taxon>Planctomycetia</taxon>
        <taxon>Pirellulales</taxon>
        <taxon>Pirellulaceae</taxon>
        <taxon>Blastopirellula</taxon>
    </lineage>
</organism>
<dbReference type="EMBL" id="SJPF01000001">
    <property type="protein sequence ID" value="TWT38811.1"/>
    <property type="molecule type" value="Genomic_DNA"/>
</dbReference>
<dbReference type="SUPFAM" id="SSF52172">
    <property type="entry name" value="CheY-like"/>
    <property type="match status" value="1"/>
</dbReference>
<feature type="transmembrane region" description="Helical" evidence="5">
    <location>
        <begin position="115"/>
        <end position="140"/>
    </location>
</feature>
<evidence type="ECO:0000313" key="9">
    <source>
        <dbReference type="Proteomes" id="UP000318878"/>
    </source>
</evidence>
<evidence type="ECO:0000256" key="3">
    <source>
        <dbReference type="ARBA" id="ARBA00022741"/>
    </source>
</evidence>